<dbReference type="InterPro" id="IPR050309">
    <property type="entry name" value="Type-B_Carboxylest/Lipase"/>
</dbReference>
<evidence type="ECO:0000259" key="4">
    <source>
        <dbReference type="Pfam" id="PF00135"/>
    </source>
</evidence>
<dbReference type="InterPro" id="IPR002018">
    <property type="entry name" value="CarbesteraseB"/>
</dbReference>
<dbReference type="AlphaFoldDB" id="A0A3N4JV27"/>
<dbReference type="InterPro" id="IPR019819">
    <property type="entry name" value="Carboxylesterase_B_CS"/>
</dbReference>
<proteinExistence type="inferred from homology"/>
<keyword evidence="2 3" id="KW-0378">Hydrolase</keyword>
<evidence type="ECO:0000313" key="5">
    <source>
        <dbReference type="EMBL" id="RPB02170.1"/>
    </source>
</evidence>
<dbReference type="EC" id="3.1.1.-" evidence="3"/>
<keyword evidence="6" id="KW-1185">Reference proteome</keyword>
<dbReference type="PROSITE" id="PS00941">
    <property type="entry name" value="CARBOXYLESTERASE_B_2"/>
    <property type="match status" value="1"/>
</dbReference>
<dbReference type="InterPro" id="IPR019826">
    <property type="entry name" value="Carboxylesterase_B_AS"/>
</dbReference>
<evidence type="ECO:0000256" key="1">
    <source>
        <dbReference type="ARBA" id="ARBA00005964"/>
    </source>
</evidence>
<evidence type="ECO:0000256" key="3">
    <source>
        <dbReference type="RuleBase" id="RU361235"/>
    </source>
</evidence>
<evidence type="ECO:0000313" key="6">
    <source>
        <dbReference type="Proteomes" id="UP000276215"/>
    </source>
</evidence>
<organism evidence="5 6">
    <name type="scientific">Choiromyces venosus 120613-1</name>
    <dbReference type="NCBI Taxonomy" id="1336337"/>
    <lineage>
        <taxon>Eukaryota</taxon>
        <taxon>Fungi</taxon>
        <taxon>Dikarya</taxon>
        <taxon>Ascomycota</taxon>
        <taxon>Pezizomycotina</taxon>
        <taxon>Pezizomycetes</taxon>
        <taxon>Pezizales</taxon>
        <taxon>Tuberaceae</taxon>
        <taxon>Choiromyces</taxon>
    </lineage>
</organism>
<dbReference type="Pfam" id="PF00135">
    <property type="entry name" value="COesterase"/>
    <property type="match status" value="1"/>
</dbReference>
<dbReference type="GO" id="GO:0016787">
    <property type="term" value="F:hydrolase activity"/>
    <property type="evidence" value="ECO:0007669"/>
    <property type="project" value="UniProtKB-KW"/>
</dbReference>
<accession>A0A3N4JV27</accession>
<dbReference type="STRING" id="1336337.A0A3N4JV27"/>
<protein>
    <recommendedName>
        <fullName evidence="3">Carboxylic ester hydrolase</fullName>
        <ecNumber evidence="3">3.1.1.-</ecNumber>
    </recommendedName>
</protein>
<evidence type="ECO:0000256" key="2">
    <source>
        <dbReference type="ARBA" id="ARBA00022801"/>
    </source>
</evidence>
<feature type="domain" description="Carboxylesterase type B" evidence="4">
    <location>
        <begin position="78"/>
        <end position="356"/>
    </location>
</feature>
<dbReference type="EMBL" id="ML120369">
    <property type="protein sequence ID" value="RPB02170.1"/>
    <property type="molecule type" value="Genomic_DNA"/>
</dbReference>
<dbReference type="PROSITE" id="PS00122">
    <property type="entry name" value="CARBOXYLESTERASE_B_1"/>
    <property type="match status" value="1"/>
</dbReference>
<comment type="similarity">
    <text evidence="1 3">Belongs to the type-B carboxylesterase/lipase family.</text>
</comment>
<gene>
    <name evidence="5" type="ORF">L873DRAFT_1834323</name>
</gene>
<sequence>MESLTGKTILVTYVPRGYISKQAIWHILIFCGYHYLVASLHNAILAPQPHILEIRPSGTLPGGVEILRSSVRSLCTSVGRLRWRAPGSPPKVTGIIDAWKKLVTICPQASFNGLGTSFETQIGYDISEDCLTLNLYMPTAAQKKLPVAMFIHGGGYSLGDHNNDDPQAVGNFGFLAGSEVKKHGILNAGLLDQKFALQWVQKNIHLFGGDPCHVTLWGQSAGAGSVLQQAIANDGKTNPPLSKNAIANSPYNPYQYNYDHPIPSGLFKELTDAVGCTNAPNPLDCLRGKPLIPDLRDANIHITEKSVYGILTWVLAIDGTLITTPASKALQAGRQVNGERTLSTHNTWEGISFAPTRTLIITPELLQKALTYYPASAYTSVVQRAQAIIRDPLLICPSLWLADAFPPGKSWKGTWAVDPAAYGQGVGYCFNTNSRTVEIGAIVGIIRRDNPNNVLEECWGYYGSVNGETSSKQF</sequence>
<dbReference type="InterPro" id="IPR029058">
    <property type="entry name" value="AB_hydrolase_fold"/>
</dbReference>
<dbReference type="SUPFAM" id="SSF53474">
    <property type="entry name" value="alpha/beta-Hydrolases"/>
    <property type="match status" value="1"/>
</dbReference>
<dbReference type="PANTHER" id="PTHR11559">
    <property type="entry name" value="CARBOXYLESTERASE"/>
    <property type="match status" value="1"/>
</dbReference>
<dbReference type="Gene3D" id="3.40.50.1820">
    <property type="entry name" value="alpha/beta hydrolase"/>
    <property type="match status" value="1"/>
</dbReference>
<reference evidence="5 6" key="1">
    <citation type="journal article" date="2018" name="Nat. Ecol. Evol.">
        <title>Pezizomycetes genomes reveal the molecular basis of ectomycorrhizal truffle lifestyle.</title>
        <authorList>
            <person name="Murat C."/>
            <person name="Payen T."/>
            <person name="Noel B."/>
            <person name="Kuo A."/>
            <person name="Morin E."/>
            <person name="Chen J."/>
            <person name="Kohler A."/>
            <person name="Krizsan K."/>
            <person name="Balestrini R."/>
            <person name="Da Silva C."/>
            <person name="Montanini B."/>
            <person name="Hainaut M."/>
            <person name="Levati E."/>
            <person name="Barry K.W."/>
            <person name="Belfiori B."/>
            <person name="Cichocki N."/>
            <person name="Clum A."/>
            <person name="Dockter R.B."/>
            <person name="Fauchery L."/>
            <person name="Guy J."/>
            <person name="Iotti M."/>
            <person name="Le Tacon F."/>
            <person name="Lindquist E.A."/>
            <person name="Lipzen A."/>
            <person name="Malagnac F."/>
            <person name="Mello A."/>
            <person name="Molinier V."/>
            <person name="Miyauchi S."/>
            <person name="Poulain J."/>
            <person name="Riccioni C."/>
            <person name="Rubini A."/>
            <person name="Sitrit Y."/>
            <person name="Splivallo R."/>
            <person name="Traeger S."/>
            <person name="Wang M."/>
            <person name="Zifcakova L."/>
            <person name="Wipf D."/>
            <person name="Zambonelli A."/>
            <person name="Paolocci F."/>
            <person name="Nowrousian M."/>
            <person name="Ottonello S."/>
            <person name="Baldrian P."/>
            <person name="Spatafora J.W."/>
            <person name="Henrissat B."/>
            <person name="Nagy L.G."/>
            <person name="Aury J.M."/>
            <person name="Wincker P."/>
            <person name="Grigoriev I.V."/>
            <person name="Bonfante P."/>
            <person name="Martin F.M."/>
        </authorList>
    </citation>
    <scope>NUCLEOTIDE SEQUENCE [LARGE SCALE GENOMIC DNA]</scope>
    <source>
        <strain evidence="5 6">120613-1</strain>
    </source>
</reference>
<dbReference type="OrthoDB" id="408631at2759"/>
<dbReference type="Proteomes" id="UP000276215">
    <property type="component" value="Unassembled WGS sequence"/>
</dbReference>
<name>A0A3N4JV27_9PEZI</name>